<feature type="disulfide bond" evidence="1">
    <location>
        <begin position="137"/>
        <end position="146"/>
    </location>
</feature>
<dbReference type="EMBL" id="DS985277">
    <property type="protein sequence ID" value="EDV19297.1"/>
    <property type="molecule type" value="Genomic_DNA"/>
</dbReference>
<dbReference type="PhylomeDB" id="B3SD87"/>
<evidence type="ECO:0008006" key="7">
    <source>
        <dbReference type="Google" id="ProtNLM"/>
    </source>
</evidence>
<proteinExistence type="predicted"/>
<dbReference type="InterPro" id="IPR013098">
    <property type="entry name" value="Ig_I-set"/>
</dbReference>
<dbReference type="PROSITE" id="PS50026">
    <property type="entry name" value="EGF_3"/>
    <property type="match status" value="1"/>
</dbReference>
<dbReference type="CDD" id="cd00054">
    <property type="entry name" value="EGF_CA"/>
    <property type="match status" value="1"/>
</dbReference>
<dbReference type="Proteomes" id="UP000009022">
    <property type="component" value="Unassembled WGS sequence"/>
</dbReference>
<dbReference type="Gene3D" id="2.60.40.10">
    <property type="entry name" value="Immunoglobulins"/>
    <property type="match status" value="1"/>
</dbReference>
<accession>B3SD87</accession>
<evidence type="ECO:0000313" key="6">
    <source>
        <dbReference type="Proteomes" id="UP000009022"/>
    </source>
</evidence>
<dbReference type="CDD" id="cd12087">
    <property type="entry name" value="TM_EGFR-like"/>
    <property type="match status" value="1"/>
</dbReference>
<dbReference type="SUPFAM" id="SSF57196">
    <property type="entry name" value="EGF/Laminin"/>
    <property type="match status" value="1"/>
</dbReference>
<keyword evidence="1" id="KW-1015">Disulfide bond</keyword>
<evidence type="ECO:0000259" key="4">
    <source>
        <dbReference type="PROSITE" id="PS50835"/>
    </source>
</evidence>
<keyword evidence="2" id="KW-0812">Transmembrane</keyword>
<gene>
    <name evidence="5" type="ORF">TRIADDRAFT_62244</name>
</gene>
<dbReference type="KEGG" id="tad:TRIADDRAFT_62244"/>
<keyword evidence="1" id="KW-0245">EGF-like domain</keyword>
<dbReference type="GeneID" id="6759416"/>
<evidence type="ECO:0000256" key="2">
    <source>
        <dbReference type="SAM" id="Phobius"/>
    </source>
</evidence>
<dbReference type="PROSITE" id="PS00022">
    <property type="entry name" value="EGF_1"/>
    <property type="match status" value="1"/>
</dbReference>
<evidence type="ECO:0000256" key="1">
    <source>
        <dbReference type="PROSITE-ProRule" id="PRU00076"/>
    </source>
</evidence>
<protein>
    <recommendedName>
        <fullName evidence="7">Ig-like domain-containing protein</fullName>
    </recommendedName>
</protein>
<dbReference type="SUPFAM" id="SSF48726">
    <property type="entry name" value="Immunoglobulin"/>
    <property type="match status" value="1"/>
</dbReference>
<keyword evidence="6" id="KW-1185">Reference proteome</keyword>
<evidence type="ECO:0000313" key="5">
    <source>
        <dbReference type="EMBL" id="EDV19297.1"/>
    </source>
</evidence>
<feature type="domain" description="EGF-like" evidence="3">
    <location>
        <begin position="111"/>
        <end position="147"/>
    </location>
</feature>
<dbReference type="InParanoid" id="B3SD87"/>
<dbReference type="InterPro" id="IPR007110">
    <property type="entry name" value="Ig-like_dom"/>
</dbReference>
<evidence type="ECO:0000259" key="3">
    <source>
        <dbReference type="PROSITE" id="PS50026"/>
    </source>
</evidence>
<name>B3SD87_TRIAD</name>
<dbReference type="HOGENOM" id="CLU_1162457_0_0_1"/>
<dbReference type="CTD" id="6759416"/>
<sequence length="239" mass="27182">MPYIYSEFIYDLEITVSHIQIHPNFSMDQSKQVIALECTAYGWPLPALSWWIGKEMITSSYHATLVTSNPKLYQNKLTLIFKSFSSADNNGSYWCKGINSISEARSIKDITLGNCHQSNICLHGKCYQRKGRFYCSCDKNYTGNKCQTFLCDLRVGSKVDYFSCNNSDGKPNCNCSHGTETWFVTPSSKYLLTGIIIGGLIDAMAILILLVIGVILYRRFRRQSVPRYLLDDQDVNELL</sequence>
<keyword evidence="2" id="KW-0472">Membrane</keyword>
<dbReference type="Gene3D" id="2.10.25.10">
    <property type="entry name" value="Laminin"/>
    <property type="match status" value="1"/>
</dbReference>
<comment type="caution">
    <text evidence="1">Lacks conserved residue(s) required for the propagation of feature annotation.</text>
</comment>
<dbReference type="RefSeq" id="XP_002118221.1">
    <property type="nucleotide sequence ID" value="XM_002118185.1"/>
</dbReference>
<feature type="domain" description="Ig-like" evidence="4">
    <location>
        <begin position="2"/>
        <end position="111"/>
    </location>
</feature>
<keyword evidence="2" id="KW-1133">Transmembrane helix</keyword>
<dbReference type="InterPro" id="IPR036179">
    <property type="entry name" value="Ig-like_dom_sf"/>
</dbReference>
<reference evidence="5 6" key="1">
    <citation type="journal article" date="2008" name="Nature">
        <title>The Trichoplax genome and the nature of placozoans.</title>
        <authorList>
            <person name="Srivastava M."/>
            <person name="Begovic E."/>
            <person name="Chapman J."/>
            <person name="Putnam N.H."/>
            <person name="Hellsten U."/>
            <person name="Kawashima T."/>
            <person name="Kuo A."/>
            <person name="Mitros T."/>
            <person name="Salamov A."/>
            <person name="Carpenter M.L."/>
            <person name="Signorovitch A.Y."/>
            <person name="Moreno M.A."/>
            <person name="Kamm K."/>
            <person name="Grimwood J."/>
            <person name="Schmutz J."/>
            <person name="Shapiro H."/>
            <person name="Grigoriev I.V."/>
            <person name="Buss L.W."/>
            <person name="Schierwater B."/>
            <person name="Dellaporta S.L."/>
            <person name="Rokhsar D.S."/>
        </authorList>
    </citation>
    <scope>NUCLEOTIDE SEQUENCE [LARGE SCALE GENOMIC DNA]</scope>
    <source>
        <strain evidence="5 6">Grell-BS-1999</strain>
    </source>
</reference>
<dbReference type="InterPro" id="IPR000742">
    <property type="entry name" value="EGF"/>
</dbReference>
<dbReference type="AlphaFoldDB" id="B3SD87"/>
<organism evidence="5 6">
    <name type="scientific">Trichoplax adhaerens</name>
    <name type="common">Trichoplax reptans</name>
    <dbReference type="NCBI Taxonomy" id="10228"/>
    <lineage>
        <taxon>Eukaryota</taxon>
        <taxon>Metazoa</taxon>
        <taxon>Placozoa</taxon>
        <taxon>Uniplacotomia</taxon>
        <taxon>Trichoplacea</taxon>
        <taxon>Trichoplacidae</taxon>
        <taxon>Trichoplax</taxon>
    </lineage>
</organism>
<dbReference type="PROSITE" id="PS50835">
    <property type="entry name" value="IG_LIKE"/>
    <property type="match status" value="1"/>
</dbReference>
<dbReference type="Pfam" id="PF07679">
    <property type="entry name" value="I-set"/>
    <property type="match status" value="1"/>
</dbReference>
<dbReference type="InterPro" id="IPR013783">
    <property type="entry name" value="Ig-like_fold"/>
</dbReference>
<feature type="transmembrane region" description="Helical" evidence="2">
    <location>
        <begin position="190"/>
        <end position="217"/>
    </location>
</feature>